<accession>A0A212JCJ1</accession>
<reference evidence="2" key="1">
    <citation type="submission" date="2016-04" db="EMBL/GenBank/DDBJ databases">
        <authorList>
            <person name="Evans L.H."/>
            <person name="Alamgir A."/>
            <person name="Owens N."/>
            <person name="Weber N.D."/>
            <person name="Virtaneva K."/>
            <person name="Barbian K."/>
            <person name="Babar A."/>
            <person name="Rosenke K."/>
        </authorList>
    </citation>
    <scope>NUCLEOTIDE SEQUENCE</scope>
    <source>
        <strain evidence="2">86-1</strain>
    </source>
</reference>
<dbReference type="EMBL" id="FLUM01000001">
    <property type="protein sequence ID" value="SBV97128.1"/>
    <property type="molecule type" value="Genomic_DNA"/>
</dbReference>
<organism evidence="2">
    <name type="scientific">uncultured Dysgonomonas sp</name>
    <dbReference type="NCBI Taxonomy" id="206096"/>
    <lineage>
        <taxon>Bacteria</taxon>
        <taxon>Pseudomonadati</taxon>
        <taxon>Bacteroidota</taxon>
        <taxon>Bacteroidia</taxon>
        <taxon>Bacteroidales</taxon>
        <taxon>Dysgonomonadaceae</taxon>
        <taxon>Dysgonomonas</taxon>
        <taxon>environmental samples</taxon>
    </lineage>
</organism>
<feature type="signal peptide" evidence="1">
    <location>
        <begin position="1"/>
        <end position="18"/>
    </location>
</feature>
<dbReference type="RefSeq" id="WP_296940110.1">
    <property type="nucleotide sequence ID" value="NZ_LT599032.1"/>
</dbReference>
<name>A0A212JCJ1_9BACT</name>
<protein>
    <submittedName>
        <fullName evidence="2">Uncharacterized protein</fullName>
    </submittedName>
</protein>
<proteinExistence type="predicted"/>
<evidence type="ECO:0000313" key="2">
    <source>
        <dbReference type="EMBL" id="SBV97128.1"/>
    </source>
</evidence>
<sequence length="238" mass="27023">MKKTYTILLMLFFLSAFAYNASAQFVVAQDTIRGRIDFSPRLGDLNNTTIVPNDSVFYMFPPTPETDPWRYVDYYLPSRDTKSGYIQGTKLMRVDDYDIVEVERLSSHGTISFKNDNVRVHIAVANVTSKDTSVKLGNNGGYTVNGKSAKGTSRWAAPKLRYQSISVTIKGKNIIFPKKVYEHLFEPEIDNMVVYYNEPKDIVYIVANNGSANNYYQAMWQVSPRGVANVYIFDPSTK</sequence>
<dbReference type="AlphaFoldDB" id="A0A212JCJ1"/>
<feature type="chain" id="PRO_5012103464" evidence="1">
    <location>
        <begin position="19"/>
        <end position="238"/>
    </location>
</feature>
<evidence type="ECO:0000256" key="1">
    <source>
        <dbReference type="SAM" id="SignalP"/>
    </source>
</evidence>
<keyword evidence="1" id="KW-0732">Signal</keyword>
<gene>
    <name evidence="2" type="ORF">KL86DYS1_11828</name>
</gene>